<dbReference type="Pfam" id="PF01381">
    <property type="entry name" value="HTH_3"/>
    <property type="match status" value="1"/>
</dbReference>
<dbReference type="CDD" id="cd00093">
    <property type="entry name" value="HTH_XRE"/>
    <property type="match status" value="1"/>
</dbReference>
<dbReference type="SUPFAM" id="SSF47413">
    <property type="entry name" value="lambda repressor-like DNA-binding domains"/>
    <property type="match status" value="1"/>
</dbReference>
<gene>
    <name evidence="3" type="ORF">SDC9_110989</name>
</gene>
<dbReference type="PROSITE" id="PS50943">
    <property type="entry name" value="HTH_CROC1"/>
    <property type="match status" value="1"/>
</dbReference>
<keyword evidence="1" id="KW-0238">DNA-binding</keyword>
<reference evidence="3" key="1">
    <citation type="submission" date="2019-08" db="EMBL/GenBank/DDBJ databases">
        <authorList>
            <person name="Kucharzyk K."/>
            <person name="Murdoch R.W."/>
            <person name="Higgins S."/>
            <person name="Loffler F."/>
        </authorList>
    </citation>
    <scope>NUCLEOTIDE SEQUENCE</scope>
</reference>
<dbReference type="GO" id="GO:0003677">
    <property type="term" value="F:DNA binding"/>
    <property type="evidence" value="ECO:0007669"/>
    <property type="project" value="UniProtKB-KW"/>
</dbReference>
<feature type="domain" description="HTH cro/C1-type" evidence="2">
    <location>
        <begin position="5"/>
        <end position="59"/>
    </location>
</feature>
<dbReference type="Gene3D" id="1.10.260.40">
    <property type="entry name" value="lambda repressor-like DNA-binding domains"/>
    <property type="match status" value="1"/>
</dbReference>
<sequence>MYDRIRNLREDADLSQEKLARLLHINQATYSRYETGDLEIPVSSLIKLAEFYSTSVDYLVNLTDSMEPYPKK</sequence>
<dbReference type="PANTHER" id="PTHR46558:SF11">
    <property type="entry name" value="HTH-TYPE TRANSCRIPTIONAL REGULATOR XRE"/>
    <property type="match status" value="1"/>
</dbReference>
<proteinExistence type="predicted"/>
<dbReference type="InterPro" id="IPR001387">
    <property type="entry name" value="Cro/C1-type_HTH"/>
</dbReference>
<dbReference type="EMBL" id="VSSQ01019771">
    <property type="protein sequence ID" value="MPM64103.1"/>
    <property type="molecule type" value="Genomic_DNA"/>
</dbReference>
<comment type="caution">
    <text evidence="3">The sequence shown here is derived from an EMBL/GenBank/DDBJ whole genome shotgun (WGS) entry which is preliminary data.</text>
</comment>
<evidence type="ECO:0000256" key="1">
    <source>
        <dbReference type="ARBA" id="ARBA00023125"/>
    </source>
</evidence>
<dbReference type="InterPro" id="IPR010982">
    <property type="entry name" value="Lambda_DNA-bd_dom_sf"/>
</dbReference>
<evidence type="ECO:0000313" key="3">
    <source>
        <dbReference type="EMBL" id="MPM64103.1"/>
    </source>
</evidence>
<dbReference type="SMART" id="SM00530">
    <property type="entry name" value="HTH_XRE"/>
    <property type="match status" value="1"/>
</dbReference>
<dbReference type="AlphaFoldDB" id="A0A645BLH3"/>
<evidence type="ECO:0000259" key="2">
    <source>
        <dbReference type="PROSITE" id="PS50943"/>
    </source>
</evidence>
<name>A0A645BLH3_9ZZZZ</name>
<protein>
    <recommendedName>
        <fullName evidence="2">HTH cro/C1-type domain-containing protein</fullName>
    </recommendedName>
</protein>
<accession>A0A645BLH3</accession>
<organism evidence="3">
    <name type="scientific">bioreactor metagenome</name>
    <dbReference type="NCBI Taxonomy" id="1076179"/>
    <lineage>
        <taxon>unclassified sequences</taxon>
        <taxon>metagenomes</taxon>
        <taxon>ecological metagenomes</taxon>
    </lineage>
</organism>
<dbReference type="PANTHER" id="PTHR46558">
    <property type="entry name" value="TRACRIPTIONAL REGULATORY PROTEIN-RELATED-RELATED"/>
    <property type="match status" value="1"/>
</dbReference>